<evidence type="ECO:0000313" key="2">
    <source>
        <dbReference type="Proteomes" id="UP000002630"/>
    </source>
</evidence>
<dbReference type="FunCoup" id="D7FXA2">
    <property type="interactions" value="404"/>
</dbReference>
<reference evidence="1 2" key="1">
    <citation type="journal article" date="2010" name="Nature">
        <title>The Ectocarpus genome and the independent evolution of multicellularity in brown algae.</title>
        <authorList>
            <person name="Cock J.M."/>
            <person name="Sterck L."/>
            <person name="Rouze P."/>
            <person name="Scornet D."/>
            <person name="Allen A.E."/>
            <person name="Amoutzias G."/>
            <person name="Anthouard V."/>
            <person name="Artiguenave F."/>
            <person name="Aury J.M."/>
            <person name="Badger J.H."/>
            <person name="Beszteri B."/>
            <person name="Billiau K."/>
            <person name="Bonnet E."/>
            <person name="Bothwell J.H."/>
            <person name="Bowler C."/>
            <person name="Boyen C."/>
            <person name="Brownlee C."/>
            <person name="Carrano C.J."/>
            <person name="Charrier B."/>
            <person name="Cho G.Y."/>
            <person name="Coelho S.M."/>
            <person name="Collen J."/>
            <person name="Corre E."/>
            <person name="Da Silva C."/>
            <person name="Delage L."/>
            <person name="Delaroque N."/>
            <person name="Dittami S.M."/>
            <person name="Doulbeau S."/>
            <person name="Elias M."/>
            <person name="Farnham G."/>
            <person name="Gachon C.M."/>
            <person name="Gschloessl B."/>
            <person name="Heesch S."/>
            <person name="Jabbari K."/>
            <person name="Jubin C."/>
            <person name="Kawai H."/>
            <person name="Kimura K."/>
            <person name="Kloareg B."/>
            <person name="Kupper F.C."/>
            <person name="Lang D."/>
            <person name="Le Bail A."/>
            <person name="Leblanc C."/>
            <person name="Lerouge P."/>
            <person name="Lohr M."/>
            <person name="Lopez P.J."/>
            <person name="Martens C."/>
            <person name="Maumus F."/>
            <person name="Michel G."/>
            <person name="Miranda-Saavedra D."/>
            <person name="Morales J."/>
            <person name="Moreau H."/>
            <person name="Motomura T."/>
            <person name="Nagasato C."/>
            <person name="Napoli C.A."/>
            <person name="Nelson D.R."/>
            <person name="Nyvall-Collen P."/>
            <person name="Peters A.F."/>
            <person name="Pommier C."/>
            <person name="Potin P."/>
            <person name="Poulain J."/>
            <person name="Quesneville H."/>
            <person name="Read B."/>
            <person name="Rensing S.A."/>
            <person name="Ritter A."/>
            <person name="Rousvoal S."/>
            <person name="Samanta M."/>
            <person name="Samson G."/>
            <person name="Schroeder D.C."/>
            <person name="Segurens B."/>
            <person name="Strittmatter M."/>
            <person name="Tonon T."/>
            <person name="Tregear J.W."/>
            <person name="Valentin K."/>
            <person name="von Dassow P."/>
            <person name="Yamagishi T."/>
            <person name="Van de Peer Y."/>
            <person name="Wincker P."/>
        </authorList>
    </citation>
    <scope>NUCLEOTIDE SEQUENCE [LARGE SCALE GENOMIC DNA]</scope>
    <source>
        <strain evidence="2">Ec32 / CCAP1310/4</strain>
    </source>
</reference>
<dbReference type="InterPro" id="IPR009846">
    <property type="entry name" value="SF3b5/RDS3-10"/>
</dbReference>
<name>D7FXA2_ECTSI</name>
<protein>
    <recommendedName>
        <fullName evidence="3">Splicing factor subunit</fullName>
    </recommendedName>
</protein>
<evidence type="ECO:0000313" key="1">
    <source>
        <dbReference type="EMBL" id="CBJ32239.1"/>
    </source>
</evidence>
<keyword evidence="2" id="KW-1185">Reference proteome</keyword>
<proteinExistence type="predicted"/>
<dbReference type="InParanoid" id="D7FXA2"/>
<dbReference type="GO" id="GO:0071011">
    <property type="term" value="C:precatalytic spliceosome"/>
    <property type="evidence" value="ECO:0007669"/>
    <property type="project" value="TreeGrafter"/>
</dbReference>
<dbReference type="OMA" id="MNCENSP"/>
<dbReference type="AlphaFoldDB" id="D7FXA2"/>
<dbReference type="Proteomes" id="UP000002630">
    <property type="component" value="Linkage Group LG03"/>
</dbReference>
<dbReference type="OrthoDB" id="274726at2759"/>
<dbReference type="STRING" id="2880.D7FXA2"/>
<organism evidence="1 2">
    <name type="scientific">Ectocarpus siliculosus</name>
    <name type="common">Brown alga</name>
    <name type="synonym">Conferva siliculosa</name>
    <dbReference type="NCBI Taxonomy" id="2880"/>
    <lineage>
        <taxon>Eukaryota</taxon>
        <taxon>Sar</taxon>
        <taxon>Stramenopiles</taxon>
        <taxon>Ochrophyta</taxon>
        <taxon>PX clade</taxon>
        <taxon>Phaeophyceae</taxon>
        <taxon>Ectocarpales</taxon>
        <taxon>Ectocarpaceae</taxon>
        <taxon>Ectocarpus</taxon>
    </lineage>
</organism>
<dbReference type="PANTHER" id="PTHR20978">
    <property type="entry name" value="SPLICING FACTOR 3B SUBUNIT 5"/>
    <property type="match status" value="1"/>
</dbReference>
<dbReference type="eggNOG" id="KOG3485">
    <property type="taxonomic scope" value="Eukaryota"/>
</dbReference>
<accession>D7FXA2</accession>
<dbReference type="PANTHER" id="PTHR20978:SF0">
    <property type="entry name" value="SPLICING FACTOR 3B SUBUNIT 5"/>
    <property type="match status" value="1"/>
</dbReference>
<dbReference type="GO" id="GO:0000398">
    <property type="term" value="P:mRNA splicing, via spliceosome"/>
    <property type="evidence" value="ECO:0007669"/>
    <property type="project" value="TreeGrafter"/>
</dbReference>
<dbReference type="GO" id="GO:0005686">
    <property type="term" value="C:U2 snRNP"/>
    <property type="evidence" value="ECO:0007669"/>
    <property type="project" value="TreeGrafter"/>
</dbReference>
<dbReference type="EMBL" id="FN648513">
    <property type="protein sequence ID" value="CBJ32239.1"/>
    <property type="molecule type" value="Genomic_DNA"/>
</dbReference>
<sequence length="122" mass="13514">MAGKASRQLGNASFALRAESDPDSFSLRGVCAATMAADRFNMNRSWDHIQNKYVGTGHSDTTKFEWATNQHRDSIASHIGHSDLLMYFAVAENNAVGRVRYQLLEKMLQPCGPPPAKDDDDI</sequence>
<dbReference type="EMBL" id="FN649728">
    <property type="protein sequence ID" value="CBJ32239.1"/>
    <property type="molecule type" value="Genomic_DNA"/>
</dbReference>
<gene>
    <name evidence="1" type="ORF">Esi_0323_0006</name>
</gene>
<dbReference type="Pfam" id="PF07189">
    <property type="entry name" value="SF3b10"/>
    <property type="match status" value="1"/>
</dbReference>
<evidence type="ECO:0008006" key="3">
    <source>
        <dbReference type="Google" id="ProtNLM"/>
    </source>
</evidence>